<feature type="region of interest" description="Disordered" evidence="1">
    <location>
        <begin position="1"/>
        <end position="21"/>
    </location>
</feature>
<reference evidence="2 3" key="1">
    <citation type="journal article" date="2019" name="Sci. Rep.">
        <title>Orb-weaving spider Araneus ventricosus genome elucidates the spidroin gene catalogue.</title>
        <authorList>
            <person name="Kono N."/>
            <person name="Nakamura H."/>
            <person name="Ohtoshi R."/>
            <person name="Moran D.A.P."/>
            <person name="Shinohara A."/>
            <person name="Yoshida Y."/>
            <person name="Fujiwara M."/>
            <person name="Mori M."/>
            <person name="Tomita M."/>
            <person name="Arakawa K."/>
        </authorList>
    </citation>
    <scope>NUCLEOTIDE SEQUENCE [LARGE SCALE GENOMIC DNA]</scope>
</reference>
<comment type="caution">
    <text evidence="2">The sequence shown here is derived from an EMBL/GenBank/DDBJ whole genome shotgun (WGS) entry which is preliminary data.</text>
</comment>
<proteinExistence type="predicted"/>
<evidence type="ECO:0000256" key="1">
    <source>
        <dbReference type="SAM" id="MobiDB-lite"/>
    </source>
</evidence>
<keyword evidence="3" id="KW-1185">Reference proteome</keyword>
<name>A0A4Y2RCC2_ARAVE</name>
<protein>
    <submittedName>
        <fullName evidence="2">Uncharacterized protein</fullName>
    </submittedName>
</protein>
<sequence>MAVNFKRRPSGMTQSGKGLSAPLTNRSLLATREARSLFPWENLRVLFRTSQRELFTETTRETTDALTSPRATLILPVPTTGNNANRGRNSWKDRRLERSLTALPDLAIQTDRNSLVIMTVTALSAQLISFPARSVDETTNNSSKTFAVDQHPTP</sequence>
<dbReference type="AlphaFoldDB" id="A0A4Y2RCC2"/>
<gene>
    <name evidence="2" type="ORF">AVEN_409_1</name>
</gene>
<dbReference type="EMBL" id="BGPR01143867">
    <property type="protein sequence ID" value="GBN73080.1"/>
    <property type="molecule type" value="Genomic_DNA"/>
</dbReference>
<dbReference type="Proteomes" id="UP000499080">
    <property type="component" value="Unassembled WGS sequence"/>
</dbReference>
<feature type="compositionally biased region" description="Polar residues" evidence="1">
    <location>
        <begin position="11"/>
        <end position="21"/>
    </location>
</feature>
<accession>A0A4Y2RCC2</accession>
<organism evidence="2 3">
    <name type="scientific">Araneus ventricosus</name>
    <name type="common">Orbweaver spider</name>
    <name type="synonym">Epeira ventricosa</name>
    <dbReference type="NCBI Taxonomy" id="182803"/>
    <lineage>
        <taxon>Eukaryota</taxon>
        <taxon>Metazoa</taxon>
        <taxon>Ecdysozoa</taxon>
        <taxon>Arthropoda</taxon>
        <taxon>Chelicerata</taxon>
        <taxon>Arachnida</taxon>
        <taxon>Araneae</taxon>
        <taxon>Araneomorphae</taxon>
        <taxon>Entelegynae</taxon>
        <taxon>Araneoidea</taxon>
        <taxon>Araneidae</taxon>
        <taxon>Araneus</taxon>
    </lineage>
</organism>
<evidence type="ECO:0000313" key="2">
    <source>
        <dbReference type="EMBL" id="GBN73080.1"/>
    </source>
</evidence>
<evidence type="ECO:0000313" key="3">
    <source>
        <dbReference type="Proteomes" id="UP000499080"/>
    </source>
</evidence>